<evidence type="ECO:0000259" key="2">
    <source>
        <dbReference type="Pfam" id="PF01471"/>
    </source>
</evidence>
<keyword evidence="3" id="KW-0378">Hydrolase</keyword>
<dbReference type="SUPFAM" id="SSF47090">
    <property type="entry name" value="PGBD-like"/>
    <property type="match status" value="1"/>
</dbReference>
<keyword evidence="1" id="KW-0732">Signal</keyword>
<proteinExistence type="predicted"/>
<sequence>MRIQLGRALTVAAATLAVSVIPALSGASAVADPVAAAPYPSCDYGQTSYPTLGIGSRGPVVKHAQCLINRVTYMQLTVDGIYGSGTETGVKHFQANAGLAVDGILGPDTWDALHNW</sequence>
<gene>
    <name evidence="3" type="ORF">FHX42_001689</name>
</gene>
<reference evidence="3 4" key="1">
    <citation type="submission" date="2020-07" db="EMBL/GenBank/DDBJ databases">
        <title>Sequencing the genomes of 1000 actinobacteria strains.</title>
        <authorList>
            <person name="Klenk H.-P."/>
        </authorList>
    </citation>
    <scope>NUCLEOTIDE SEQUENCE [LARGE SCALE GENOMIC DNA]</scope>
    <source>
        <strain evidence="3 4">DSM 45975</strain>
    </source>
</reference>
<keyword evidence="4" id="KW-1185">Reference proteome</keyword>
<dbReference type="InterPro" id="IPR002477">
    <property type="entry name" value="Peptidoglycan-bd-like"/>
</dbReference>
<dbReference type="AlphaFoldDB" id="A0A839DQT4"/>
<feature type="domain" description="Peptidoglycan binding-like" evidence="2">
    <location>
        <begin position="57"/>
        <end position="113"/>
    </location>
</feature>
<dbReference type="RefSeq" id="WP_182543647.1">
    <property type="nucleotide sequence ID" value="NZ_JACGWZ010000002.1"/>
</dbReference>
<name>A0A839DQT4_9PSEU</name>
<evidence type="ECO:0000313" key="4">
    <source>
        <dbReference type="Proteomes" id="UP000569329"/>
    </source>
</evidence>
<dbReference type="Proteomes" id="UP000569329">
    <property type="component" value="Unassembled WGS sequence"/>
</dbReference>
<evidence type="ECO:0000313" key="3">
    <source>
        <dbReference type="EMBL" id="MBA8824342.1"/>
    </source>
</evidence>
<feature type="chain" id="PRO_5038969944" evidence="1">
    <location>
        <begin position="32"/>
        <end position="116"/>
    </location>
</feature>
<accession>A0A839DQT4</accession>
<comment type="caution">
    <text evidence="3">The sequence shown here is derived from an EMBL/GenBank/DDBJ whole genome shotgun (WGS) entry which is preliminary data.</text>
</comment>
<organism evidence="3 4">
    <name type="scientific">Halosaccharopolyspora lacisalsi</name>
    <dbReference type="NCBI Taxonomy" id="1000566"/>
    <lineage>
        <taxon>Bacteria</taxon>
        <taxon>Bacillati</taxon>
        <taxon>Actinomycetota</taxon>
        <taxon>Actinomycetes</taxon>
        <taxon>Pseudonocardiales</taxon>
        <taxon>Pseudonocardiaceae</taxon>
        <taxon>Halosaccharopolyspora</taxon>
    </lineage>
</organism>
<dbReference type="Pfam" id="PF01471">
    <property type="entry name" value="PG_binding_1"/>
    <property type="match status" value="1"/>
</dbReference>
<evidence type="ECO:0000256" key="1">
    <source>
        <dbReference type="SAM" id="SignalP"/>
    </source>
</evidence>
<feature type="signal peptide" evidence="1">
    <location>
        <begin position="1"/>
        <end position="31"/>
    </location>
</feature>
<dbReference type="InterPro" id="IPR036366">
    <property type="entry name" value="PGBDSf"/>
</dbReference>
<dbReference type="EMBL" id="JACGWZ010000002">
    <property type="protein sequence ID" value="MBA8824342.1"/>
    <property type="molecule type" value="Genomic_DNA"/>
</dbReference>
<protein>
    <submittedName>
        <fullName evidence="3">Peptidoglycan hydrolase-like protein with peptidoglycan-binding domain</fullName>
    </submittedName>
</protein>
<dbReference type="InterPro" id="IPR036365">
    <property type="entry name" value="PGBD-like_sf"/>
</dbReference>
<dbReference type="Gene3D" id="1.10.101.10">
    <property type="entry name" value="PGBD-like superfamily/PGBD"/>
    <property type="match status" value="1"/>
</dbReference>
<dbReference type="GO" id="GO:0016787">
    <property type="term" value="F:hydrolase activity"/>
    <property type="evidence" value="ECO:0007669"/>
    <property type="project" value="UniProtKB-KW"/>
</dbReference>